<evidence type="ECO:0000256" key="6">
    <source>
        <dbReference type="SAM" id="MobiDB-lite"/>
    </source>
</evidence>
<keyword evidence="2" id="KW-0238">DNA-binding</keyword>
<dbReference type="GO" id="GO:0005694">
    <property type="term" value="C:chromosome"/>
    <property type="evidence" value="ECO:0007669"/>
    <property type="project" value="TreeGrafter"/>
</dbReference>
<sequence>MRRLKFTCLCYQAGAINALKSQYINAIALHQDSLAESRNNNKDCRVNHDLFKEIEMGAYTHIFLSPEMVTNPRFDKLLRSKLFLERFRYFGIDEVHIAADWAGFRPKYDDLKRLRSRFPPSIVWFALSATVEPTHELPMLQKALGFSPTKTHVIRLPVDRRSIVLAPRFIQYPCSPPNKEFLDLSWVVSSSITCPEDIPITVVFVDELQQAFDVAAYLTCLLPPSVPIAVREQVVQQLTGFLTTNTEVIAKVRLGKYTRIIVSTNAGSVGLDIRQVERVVILFGRKSTTYKELCQKIGRIRTSGLAVLLFPRWMNINRTSTLDTKQRGEVEPVIVSFANATADRCPRRVNVDYWKDAYMPYDPKLGPCCNQHNPEVETEHLQEIQARASETKARKKAQDQAKKPGLRSDGTHPALDAAVMQPLALEQIDLWRHTNVSHICGYHPHMPVSVILSDDAATWLIKYMHLCTTFDRFREVMRHWSELGEWGESLYNWISKIWATFESPEIKGMIQKAQENRKSSRRNM</sequence>
<evidence type="ECO:0000256" key="4">
    <source>
        <dbReference type="ARBA" id="ARBA00034617"/>
    </source>
</evidence>
<dbReference type="GO" id="GO:0005737">
    <property type="term" value="C:cytoplasm"/>
    <property type="evidence" value="ECO:0007669"/>
    <property type="project" value="TreeGrafter"/>
</dbReference>
<dbReference type="Pfam" id="PF00271">
    <property type="entry name" value="Helicase_C"/>
    <property type="match status" value="1"/>
</dbReference>
<dbReference type="EMBL" id="LN679432">
    <property type="protein sequence ID" value="CEL58706.1"/>
    <property type="molecule type" value="Genomic_DNA"/>
</dbReference>
<gene>
    <name evidence="8" type="ORF">RSOLAG1IB_12176</name>
</gene>
<feature type="compositionally biased region" description="Basic and acidic residues" evidence="6">
    <location>
        <begin position="389"/>
        <end position="402"/>
    </location>
</feature>
<dbReference type="OrthoDB" id="3260945at2759"/>
<evidence type="ECO:0000256" key="5">
    <source>
        <dbReference type="ARBA" id="ARBA00034808"/>
    </source>
</evidence>
<evidence type="ECO:0000256" key="3">
    <source>
        <dbReference type="ARBA" id="ARBA00023235"/>
    </source>
</evidence>
<keyword evidence="3" id="KW-0413">Isomerase</keyword>
<reference evidence="8 9" key="1">
    <citation type="submission" date="2014-11" db="EMBL/GenBank/DDBJ databases">
        <authorList>
            <person name="Wibberg Daniel"/>
        </authorList>
    </citation>
    <scope>NUCLEOTIDE SEQUENCE [LARGE SCALE GENOMIC DNA]</scope>
    <source>
        <strain evidence="8">Rhizoctonia solani AG1-IB 7/3/14</strain>
    </source>
</reference>
<dbReference type="GO" id="GO:0043138">
    <property type="term" value="F:3'-5' DNA helicase activity"/>
    <property type="evidence" value="ECO:0007669"/>
    <property type="project" value="UniProtKB-EC"/>
</dbReference>
<dbReference type="SUPFAM" id="SSF52540">
    <property type="entry name" value="P-loop containing nucleoside triphosphate hydrolases"/>
    <property type="match status" value="1"/>
</dbReference>
<feature type="domain" description="Helicase C-terminal" evidence="7">
    <location>
        <begin position="245"/>
        <end position="300"/>
    </location>
</feature>
<dbReference type="GO" id="GO:0009378">
    <property type="term" value="F:four-way junction helicase activity"/>
    <property type="evidence" value="ECO:0007669"/>
    <property type="project" value="TreeGrafter"/>
</dbReference>
<dbReference type="STRING" id="1108050.A0A0B7FL75"/>
<accession>A0A0B7FL75</accession>
<keyword evidence="9" id="KW-1185">Reference proteome</keyword>
<evidence type="ECO:0000256" key="1">
    <source>
        <dbReference type="ARBA" id="ARBA00005446"/>
    </source>
</evidence>
<dbReference type="PANTHER" id="PTHR13710:SF105">
    <property type="entry name" value="ATP-DEPENDENT DNA HELICASE Q1"/>
    <property type="match status" value="1"/>
</dbReference>
<dbReference type="Gene3D" id="3.40.50.300">
    <property type="entry name" value="P-loop containing nucleotide triphosphate hydrolases"/>
    <property type="match status" value="2"/>
</dbReference>
<dbReference type="InterPro" id="IPR027417">
    <property type="entry name" value="P-loop_NTPase"/>
</dbReference>
<proteinExistence type="inferred from homology"/>
<dbReference type="Proteomes" id="UP000059188">
    <property type="component" value="Unassembled WGS sequence"/>
</dbReference>
<organism evidence="8 9">
    <name type="scientific">Thanatephorus cucumeris (strain AG1-IB / isolate 7/3/14)</name>
    <name type="common">Lettuce bottom rot fungus</name>
    <name type="synonym">Rhizoctonia solani</name>
    <dbReference type="NCBI Taxonomy" id="1108050"/>
    <lineage>
        <taxon>Eukaryota</taxon>
        <taxon>Fungi</taxon>
        <taxon>Dikarya</taxon>
        <taxon>Basidiomycota</taxon>
        <taxon>Agaricomycotina</taxon>
        <taxon>Agaricomycetes</taxon>
        <taxon>Cantharellales</taxon>
        <taxon>Ceratobasidiaceae</taxon>
        <taxon>Rhizoctonia</taxon>
        <taxon>Rhizoctonia solani AG-1</taxon>
    </lineage>
</organism>
<evidence type="ECO:0000313" key="9">
    <source>
        <dbReference type="Proteomes" id="UP000059188"/>
    </source>
</evidence>
<dbReference type="EC" id="5.6.2.4" evidence="5"/>
<dbReference type="GO" id="GO:0003677">
    <property type="term" value="F:DNA binding"/>
    <property type="evidence" value="ECO:0007669"/>
    <property type="project" value="UniProtKB-KW"/>
</dbReference>
<comment type="similarity">
    <text evidence="1">Belongs to the helicase family. RecQ subfamily.</text>
</comment>
<dbReference type="InterPro" id="IPR001650">
    <property type="entry name" value="Helicase_C-like"/>
</dbReference>
<dbReference type="PANTHER" id="PTHR13710">
    <property type="entry name" value="DNA HELICASE RECQ FAMILY MEMBER"/>
    <property type="match status" value="1"/>
</dbReference>
<comment type="catalytic activity">
    <reaction evidence="4">
        <text>Couples ATP hydrolysis with the unwinding of duplex DNA by translocating in the 3'-5' direction.</text>
        <dbReference type="EC" id="5.6.2.4"/>
    </reaction>
</comment>
<evidence type="ECO:0000259" key="7">
    <source>
        <dbReference type="Pfam" id="PF00271"/>
    </source>
</evidence>
<protein>
    <recommendedName>
        <fullName evidence="5">DNA 3'-5' helicase</fullName>
        <ecNumber evidence="5">5.6.2.4</ecNumber>
    </recommendedName>
</protein>
<feature type="region of interest" description="Disordered" evidence="6">
    <location>
        <begin position="388"/>
        <end position="412"/>
    </location>
</feature>
<name>A0A0B7FL75_THACB</name>
<dbReference type="AlphaFoldDB" id="A0A0B7FL75"/>
<dbReference type="GO" id="GO:0000724">
    <property type="term" value="P:double-strand break repair via homologous recombination"/>
    <property type="evidence" value="ECO:0007669"/>
    <property type="project" value="TreeGrafter"/>
</dbReference>
<evidence type="ECO:0000256" key="2">
    <source>
        <dbReference type="ARBA" id="ARBA00023125"/>
    </source>
</evidence>
<evidence type="ECO:0000313" key="8">
    <source>
        <dbReference type="EMBL" id="CEL58706.1"/>
    </source>
</evidence>